<reference evidence="1 2" key="2">
    <citation type="submission" date="2018-11" db="EMBL/GenBank/DDBJ databases">
        <authorList>
            <consortium name="Pathogen Informatics"/>
        </authorList>
    </citation>
    <scope>NUCLEOTIDE SEQUENCE [LARGE SCALE GENOMIC DNA]</scope>
</reference>
<sequence length="66" mass="7414">MNFSFDVELILSSPKPLSLKIDWGSLVGVHLLQIVFPTEMAVPRATLRLSPLNSALLVCDMQEKFR</sequence>
<name>A0A0R3QC11_9BILA</name>
<evidence type="ECO:0000313" key="1">
    <source>
        <dbReference type="EMBL" id="VDO14224.1"/>
    </source>
</evidence>
<evidence type="ECO:0000313" key="3">
    <source>
        <dbReference type="WBParaSite" id="BTMF_0000389101-mRNA-1"/>
    </source>
</evidence>
<protein>
    <submittedName>
        <fullName evidence="1 3">Uncharacterized protein</fullName>
    </submittedName>
</protein>
<reference evidence="3" key="1">
    <citation type="submission" date="2017-02" db="UniProtKB">
        <authorList>
            <consortium name="WormBaseParasite"/>
        </authorList>
    </citation>
    <scope>IDENTIFICATION</scope>
</reference>
<gene>
    <name evidence="1" type="ORF">BTMF_LOCUS3193</name>
</gene>
<proteinExistence type="predicted"/>
<dbReference type="EMBL" id="UZAG01002827">
    <property type="protein sequence ID" value="VDO14224.1"/>
    <property type="molecule type" value="Genomic_DNA"/>
</dbReference>
<dbReference type="WBParaSite" id="BTMF_0000389101-mRNA-1">
    <property type="protein sequence ID" value="BTMF_0000389101-mRNA-1"/>
    <property type="gene ID" value="BTMF_0000389101"/>
</dbReference>
<dbReference type="Proteomes" id="UP000280834">
    <property type="component" value="Unassembled WGS sequence"/>
</dbReference>
<evidence type="ECO:0000313" key="2">
    <source>
        <dbReference type="Proteomes" id="UP000280834"/>
    </source>
</evidence>
<accession>A0A0R3QC11</accession>
<dbReference type="AlphaFoldDB" id="A0A0R3QC11"/>
<organism evidence="3">
    <name type="scientific">Brugia timori</name>
    <dbReference type="NCBI Taxonomy" id="42155"/>
    <lineage>
        <taxon>Eukaryota</taxon>
        <taxon>Metazoa</taxon>
        <taxon>Ecdysozoa</taxon>
        <taxon>Nematoda</taxon>
        <taxon>Chromadorea</taxon>
        <taxon>Rhabditida</taxon>
        <taxon>Spirurina</taxon>
        <taxon>Spiruromorpha</taxon>
        <taxon>Filarioidea</taxon>
        <taxon>Onchocercidae</taxon>
        <taxon>Brugia</taxon>
    </lineage>
</organism>
<keyword evidence="2" id="KW-1185">Reference proteome</keyword>